<feature type="transmembrane region" description="Helical" evidence="7">
    <location>
        <begin position="48"/>
        <end position="65"/>
    </location>
</feature>
<keyword evidence="4 7" id="KW-0812">Transmembrane</keyword>
<comment type="similarity">
    <text evidence="2">Belongs to the bacterial sugar transferase family.</text>
</comment>
<feature type="transmembrane region" description="Helical" evidence="7">
    <location>
        <begin position="266"/>
        <end position="287"/>
    </location>
</feature>
<feature type="domain" description="Bacterial sugar transferase" evidence="8">
    <location>
        <begin position="261"/>
        <end position="441"/>
    </location>
</feature>
<gene>
    <name evidence="9" type="ORF">COV01_01170</name>
</gene>
<evidence type="ECO:0000256" key="1">
    <source>
        <dbReference type="ARBA" id="ARBA00004141"/>
    </source>
</evidence>
<evidence type="ECO:0000256" key="2">
    <source>
        <dbReference type="ARBA" id="ARBA00006464"/>
    </source>
</evidence>
<dbReference type="EMBL" id="PFEQ01000001">
    <property type="protein sequence ID" value="PJE74624.1"/>
    <property type="molecule type" value="Genomic_DNA"/>
</dbReference>
<dbReference type="PANTHER" id="PTHR30576:SF0">
    <property type="entry name" value="UNDECAPRENYL-PHOSPHATE N-ACETYLGALACTOSAMINYL 1-PHOSPHATE TRANSFERASE-RELATED"/>
    <property type="match status" value="1"/>
</dbReference>
<proteinExistence type="inferred from homology"/>
<evidence type="ECO:0000256" key="6">
    <source>
        <dbReference type="ARBA" id="ARBA00023136"/>
    </source>
</evidence>
<keyword evidence="3" id="KW-0808">Transferase</keyword>
<dbReference type="InterPro" id="IPR003362">
    <property type="entry name" value="Bact_transf"/>
</dbReference>
<feature type="transmembrane region" description="Helical" evidence="7">
    <location>
        <begin position="109"/>
        <end position="127"/>
    </location>
</feature>
<keyword evidence="6 7" id="KW-0472">Membrane</keyword>
<evidence type="ECO:0000256" key="7">
    <source>
        <dbReference type="SAM" id="Phobius"/>
    </source>
</evidence>
<evidence type="ECO:0000313" key="9">
    <source>
        <dbReference type="EMBL" id="PJE74624.1"/>
    </source>
</evidence>
<protein>
    <recommendedName>
        <fullName evidence="8">Bacterial sugar transferase domain-containing protein</fullName>
    </recommendedName>
</protein>
<dbReference type="InterPro" id="IPR017475">
    <property type="entry name" value="EPS_sugar_tfrase"/>
</dbReference>
<evidence type="ECO:0000256" key="4">
    <source>
        <dbReference type="ARBA" id="ARBA00022692"/>
    </source>
</evidence>
<organism evidence="9 10">
    <name type="scientific">Candidatus Taylorbacteria bacterium CG10_big_fil_rev_8_21_14_0_10_41_48</name>
    <dbReference type="NCBI Taxonomy" id="1975024"/>
    <lineage>
        <taxon>Bacteria</taxon>
        <taxon>Candidatus Tayloriibacteriota</taxon>
    </lineage>
</organism>
<dbReference type="AlphaFoldDB" id="A0A2M8LDD3"/>
<dbReference type="GO" id="GO:0016020">
    <property type="term" value="C:membrane"/>
    <property type="evidence" value="ECO:0007669"/>
    <property type="project" value="UniProtKB-SubCell"/>
</dbReference>
<evidence type="ECO:0000256" key="5">
    <source>
        <dbReference type="ARBA" id="ARBA00022989"/>
    </source>
</evidence>
<dbReference type="Proteomes" id="UP000228700">
    <property type="component" value="Unassembled WGS sequence"/>
</dbReference>
<evidence type="ECO:0000313" key="10">
    <source>
        <dbReference type="Proteomes" id="UP000228700"/>
    </source>
</evidence>
<dbReference type="Pfam" id="PF02397">
    <property type="entry name" value="Bac_transf"/>
    <property type="match status" value="1"/>
</dbReference>
<sequence length="446" mass="51241">MSVLSRKTPFLLLVGDLVAFVLALWFTVYLRYAGMPNTPTFADHIPSFSYLFIIWVAIYFIAGLYERHAVILRSALPQILVQAQLVNIIIAALFFYFVPIVGITPRTNLFLYLIISLMLVVTWRLFIYRMIVPEKKEEAILIGSGVEMDELKKEVNGNPHYKMSFVSSVDTENLESSDFQSDVVSKIYQDDVSMVVIDLDNEKVQAILPQLYNLLFSRIRFVDMHKVYEYVFDRVALSLLSHSWFLENISAYPKYVYDAAKRVMDIVIALPLAIISLVLYPFVYIAIKIDDGGPIFIIQERVGKDNKIIRIPKFRTMKTSDKGVWVVENDNRITRVGSILRKSRIDELPQLYSVVKGDLSLVGPRPDIYDLGMKLSKEIPYYTVRNIIKPGLSGWAQTRQKLPPQSLEETKLRLAYDFYYIKHRSLLIDLKIALQTIATLLSRAGK</sequence>
<feature type="transmembrane region" description="Helical" evidence="7">
    <location>
        <begin position="85"/>
        <end position="103"/>
    </location>
</feature>
<dbReference type="GO" id="GO:0016780">
    <property type="term" value="F:phosphotransferase activity, for other substituted phosphate groups"/>
    <property type="evidence" value="ECO:0007669"/>
    <property type="project" value="TreeGrafter"/>
</dbReference>
<evidence type="ECO:0000256" key="3">
    <source>
        <dbReference type="ARBA" id="ARBA00022679"/>
    </source>
</evidence>
<reference evidence="10" key="1">
    <citation type="submission" date="2017-09" db="EMBL/GenBank/DDBJ databases">
        <title>Depth-based differentiation of microbial function through sediment-hosted aquifers and enrichment of novel symbionts in the deep terrestrial subsurface.</title>
        <authorList>
            <person name="Probst A.J."/>
            <person name="Ladd B."/>
            <person name="Jarett J.K."/>
            <person name="Geller-Mcgrath D.E."/>
            <person name="Sieber C.M.K."/>
            <person name="Emerson J.B."/>
            <person name="Anantharaman K."/>
            <person name="Thomas B.C."/>
            <person name="Malmstrom R."/>
            <person name="Stieglmeier M."/>
            <person name="Klingl A."/>
            <person name="Woyke T."/>
            <person name="Ryan C.M."/>
            <person name="Banfield J.F."/>
        </authorList>
    </citation>
    <scope>NUCLEOTIDE SEQUENCE [LARGE SCALE GENOMIC DNA]</scope>
</reference>
<dbReference type="PANTHER" id="PTHR30576">
    <property type="entry name" value="COLANIC BIOSYNTHESIS UDP-GLUCOSE LIPID CARRIER TRANSFERASE"/>
    <property type="match status" value="1"/>
</dbReference>
<name>A0A2M8LDD3_9BACT</name>
<keyword evidence="5 7" id="KW-1133">Transmembrane helix</keyword>
<accession>A0A2M8LDD3</accession>
<comment type="caution">
    <text evidence="9">The sequence shown here is derived from an EMBL/GenBank/DDBJ whole genome shotgun (WGS) entry which is preliminary data.</text>
</comment>
<feature type="transmembrane region" description="Helical" evidence="7">
    <location>
        <begin position="9"/>
        <end position="28"/>
    </location>
</feature>
<comment type="subcellular location">
    <subcellularLocation>
        <location evidence="1">Membrane</location>
        <topology evidence="1">Multi-pass membrane protein</topology>
    </subcellularLocation>
</comment>
<dbReference type="NCBIfam" id="TIGR03025">
    <property type="entry name" value="EPS_sugtrans"/>
    <property type="match status" value="1"/>
</dbReference>
<evidence type="ECO:0000259" key="8">
    <source>
        <dbReference type="Pfam" id="PF02397"/>
    </source>
</evidence>